<proteinExistence type="predicted"/>
<accession>A0ABP7YL11</accession>
<protein>
    <submittedName>
        <fullName evidence="1">Uncharacterized protein</fullName>
    </submittedName>
</protein>
<keyword evidence="2" id="KW-1185">Reference proteome</keyword>
<dbReference type="RefSeq" id="WP_344673943.1">
    <property type="nucleotide sequence ID" value="NZ_BAAAZI010000006.1"/>
</dbReference>
<evidence type="ECO:0000313" key="1">
    <source>
        <dbReference type="EMBL" id="GAA4137875.1"/>
    </source>
</evidence>
<reference evidence="2" key="1">
    <citation type="journal article" date="2019" name="Int. J. Syst. Evol. Microbiol.">
        <title>The Global Catalogue of Microorganisms (GCM) 10K type strain sequencing project: providing services to taxonomists for standard genome sequencing and annotation.</title>
        <authorList>
            <consortium name="The Broad Institute Genomics Platform"/>
            <consortium name="The Broad Institute Genome Sequencing Center for Infectious Disease"/>
            <person name="Wu L."/>
            <person name="Ma J."/>
        </authorList>
    </citation>
    <scope>NUCLEOTIDE SEQUENCE [LARGE SCALE GENOMIC DNA]</scope>
    <source>
        <strain evidence="2">JCM 16704</strain>
    </source>
</reference>
<dbReference type="EMBL" id="BAAAZI010000006">
    <property type="protein sequence ID" value="GAA4137875.1"/>
    <property type="molecule type" value="Genomic_DNA"/>
</dbReference>
<dbReference type="Proteomes" id="UP001500101">
    <property type="component" value="Unassembled WGS sequence"/>
</dbReference>
<organism evidence="1 2">
    <name type="scientific">Sphingobacterium kyonggiense</name>
    <dbReference type="NCBI Taxonomy" id="714075"/>
    <lineage>
        <taxon>Bacteria</taxon>
        <taxon>Pseudomonadati</taxon>
        <taxon>Bacteroidota</taxon>
        <taxon>Sphingobacteriia</taxon>
        <taxon>Sphingobacteriales</taxon>
        <taxon>Sphingobacteriaceae</taxon>
        <taxon>Sphingobacterium</taxon>
    </lineage>
</organism>
<name>A0ABP7YL11_9SPHI</name>
<evidence type="ECO:0000313" key="2">
    <source>
        <dbReference type="Proteomes" id="UP001500101"/>
    </source>
</evidence>
<comment type="caution">
    <text evidence="1">The sequence shown here is derived from an EMBL/GenBank/DDBJ whole genome shotgun (WGS) entry which is preliminary data.</text>
</comment>
<sequence length="180" mass="21388">MNVICHIQNEMHREYLNAILAFEDGAFSVFRDTDIGRFICSMTKYSDFPIEQNIDPEKAVKFRLPRTSAMPSLFTRWCYIATEDQRRINDFLIAKFDQDFIQYYFVGINLGMKQKDVISNFILARKLISKIGDVEQLKKRTYRLEEKNMKKMVNRLARRVQIQNKIISNSILEMSQYQFS</sequence>
<gene>
    <name evidence="1" type="ORF">GCM10022216_14370</name>
</gene>